<dbReference type="PANTHER" id="PTHR43343:SF3">
    <property type="entry name" value="PROTEASE DO-LIKE 8, CHLOROPLASTIC"/>
    <property type="match status" value="1"/>
</dbReference>
<evidence type="ECO:0000256" key="4">
    <source>
        <dbReference type="ARBA" id="ARBA00022825"/>
    </source>
</evidence>
<dbReference type="Gene3D" id="2.30.42.10">
    <property type="match status" value="1"/>
</dbReference>
<organism evidence="7 8">
    <name type="scientific">Streptococcus equinus</name>
    <name type="common">Streptococcus bovis</name>
    <dbReference type="NCBI Taxonomy" id="1335"/>
    <lineage>
        <taxon>Bacteria</taxon>
        <taxon>Bacillati</taxon>
        <taxon>Bacillota</taxon>
        <taxon>Bacilli</taxon>
        <taxon>Lactobacillales</taxon>
        <taxon>Streptococcaceae</taxon>
        <taxon>Streptococcus</taxon>
    </lineage>
</organism>
<dbReference type="PRINTS" id="PR00834">
    <property type="entry name" value="PROTEASES2C"/>
</dbReference>
<dbReference type="InterPro" id="IPR001478">
    <property type="entry name" value="PDZ"/>
</dbReference>
<dbReference type="Gene3D" id="2.40.10.10">
    <property type="entry name" value="Trypsin-like serine proteases"/>
    <property type="match status" value="2"/>
</dbReference>
<evidence type="ECO:0000313" key="7">
    <source>
        <dbReference type="EMBL" id="SDQ32468.1"/>
    </source>
</evidence>
<feature type="transmembrane region" description="Helical" evidence="5">
    <location>
        <begin position="20"/>
        <end position="43"/>
    </location>
</feature>
<dbReference type="SMART" id="SM00228">
    <property type="entry name" value="PDZ"/>
    <property type="match status" value="1"/>
</dbReference>
<feature type="domain" description="PDZ" evidence="6">
    <location>
        <begin position="294"/>
        <end position="396"/>
    </location>
</feature>
<accession>A0A1H0ZYH9</accession>
<dbReference type="Pfam" id="PF13365">
    <property type="entry name" value="Trypsin_2"/>
    <property type="match status" value="1"/>
</dbReference>
<dbReference type="SUPFAM" id="SSF50494">
    <property type="entry name" value="Trypsin-like serine proteases"/>
    <property type="match status" value="1"/>
</dbReference>
<keyword evidence="5" id="KW-0812">Transmembrane</keyword>
<name>A0A1H0ZYH9_STREI</name>
<evidence type="ECO:0000256" key="3">
    <source>
        <dbReference type="ARBA" id="ARBA00022801"/>
    </source>
</evidence>
<gene>
    <name evidence="7" type="ORF">SAMN05216392_1520</name>
</gene>
<dbReference type="InterPro" id="IPR009003">
    <property type="entry name" value="Peptidase_S1_PA"/>
</dbReference>
<dbReference type="EMBL" id="FNKE01000001">
    <property type="protein sequence ID" value="SDQ32468.1"/>
    <property type="molecule type" value="Genomic_DNA"/>
</dbReference>
<dbReference type="InterPro" id="IPR043504">
    <property type="entry name" value="Peptidase_S1_PA_chymotrypsin"/>
</dbReference>
<keyword evidence="4" id="KW-0720">Serine protease</keyword>
<dbReference type="AlphaFoldDB" id="A0A1H0ZYH9"/>
<dbReference type="GO" id="GO:0006508">
    <property type="term" value="P:proteolysis"/>
    <property type="evidence" value="ECO:0007669"/>
    <property type="project" value="UniProtKB-KW"/>
</dbReference>
<evidence type="ECO:0000259" key="6">
    <source>
        <dbReference type="PROSITE" id="PS50106"/>
    </source>
</evidence>
<dbReference type="GO" id="GO:0004252">
    <property type="term" value="F:serine-type endopeptidase activity"/>
    <property type="evidence" value="ECO:0007669"/>
    <property type="project" value="InterPro"/>
</dbReference>
<evidence type="ECO:0000256" key="1">
    <source>
        <dbReference type="ARBA" id="ARBA00010541"/>
    </source>
</evidence>
<dbReference type="PROSITE" id="PS50106">
    <property type="entry name" value="PDZ"/>
    <property type="match status" value="1"/>
</dbReference>
<dbReference type="RefSeq" id="WP_074561064.1">
    <property type="nucleotide sequence ID" value="NZ_FNKE01000001.1"/>
</dbReference>
<dbReference type="Pfam" id="PF13180">
    <property type="entry name" value="PDZ_2"/>
    <property type="match status" value="1"/>
</dbReference>
<dbReference type="SUPFAM" id="SSF50156">
    <property type="entry name" value="PDZ domain-like"/>
    <property type="match status" value="1"/>
</dbReference>
<dbReference type="OrthoDB" id="9758917at2"/>
<keyword evidence="3" id="KW-0378">Hydrolase</keyword>
<dbReference type="CDD" id="cd06781">
    <property type="entry name" value="cpPDZ_BsHtra-like"/>
    <property type="match status" value="1"/>
</dbReference>
<protein>
    <submittedName>
        <fullName evidence="7">Serine protease Do</fullName>
    </submittedName>
</protein>
<keyword evidence="2 7" id="KW-0645">Protease</keyword>
<evidence type="ECO:0000313" key="8">
    <source>
        <dbReference type="Proteomes" id="UP000182870"/>
    </source>
</evidence>
<sequence length="418" mass="43465">MKKIKFRKVNYKKILKPLSVILVGFIGGVAGTLLILNMAGISINNVSGSSTKTTTSKVSYSNTNDTTKAVEKVGEAVVSVINYQSNSSSNDLYMQMFGGNLDNNTNNNGSDSDLSIASEGSGVIYKKDGNSAYVVTNNHVVDGASQIEIMLSDGTKVVGELVGADTYSDIAVVKISSDKVTTVAEFADSDKITVGETAIAIGSPLGTDYANSVTQGIISSLSRTVTMTNDDGETISTNAIQTDAAINPGNSGGALINIEGQVIGINSSKISSTSDSGSGNSVEGMGFAIPANDVVKIINQLEANGKVIRPALGITMANLSDLSTTTISRLNIPTSVTAGIVVASVQSGMPAEGTLKKYDVITAIDDKDVSSITDLQSVLYGHSTGDSIKVTFYRGTEKKTETIKLTKTTQDLSSSSNQ</sequence>
<dbReference type="InterPro" id="IPR036034">
    <property type="entry name" value="PDZ_sf"/>
</dbReference>
<proteinExistence type="inferred from homology"/>
<reference evidence="7 8" key="1">
    <citation type="submission" date="2016-10" db="EMBL/GenBank/DDBJ databases">
        <authorList>
            <person name="de Groot N.N."/>
        </authorList>
    </citation>
    <scope>NUCLEOTIDE SEQUENCE [LARGE SCALE GENOMIC DNA]</scope>
    <source>
        <strain evidence="7 8">Sb05</strain>
    </source>
</reference>
<keyword evidence="5" id="KW-0472">Membrane</keyword>
<evidence type="ECO:0000256" key="2">
    <source>
        <dbReference type="ARBA" id="ARBA00022670"/>
    </source>
</evidence>
<evidence type="ECO:0000256" key="5">
    <source>
        <dbReference type="SAM" id="Phobius"/>
    </source>
</evidence>
<dbReference type="InterPro" id="IPR001940">
    <property type="entry name" value="Peptidase_S1C"/>
</dbReference>
<dbReference type="Proteomes" id="UP000182870">
    <property type="component" value="Unassembled WGS sequence"/>
</dbReference>
<dbReference type="PANTHER" id="PTHR43343">
    <property type="entry name" value="PEPTIDASE S12"/>
    <property type="match status" value="1"/>
</dbReference>
<keyword evidence="5" id="KW-1133">Transmembrane helix</keyword>
<dbReference type="InterPro" id="IPR051201">
    <property type="entry name" value="Chloro_Bact_Ser_Proteases"/>
</dbReference>
<comment type="similarity">
    <text evidence="1">Belongs to the peptidase S1C family.</text>
</comment>